<evidence type="ECO:0000256" key="4">
    <source>
        <dbReference type="ARBA" id="ARBA00038168"/>
    </source>
</evidence>
<organism evidence="7 8">
    <name type="scientific">Candidatus Dechloromonas phosphorivorans</name>
    <dbReference type="NCBI Taxonomy" id="2899244"/>
    <lineage>
        <taxon>Bacteria</taxon>
        <taxon>Pseudomonadati</taxon>
        <taxon>Pseudomonadota</taxon>
        <taxon>Betaproteobacteria</taxon>
        <taxon>Rhodocyclales</taxon>
        <taxon>Azonexaceae</taxon>
        <taxon>Dechloromonas</taxon>
    </lineage>
</organism>
<evidence type="ECO:0000313" key="8">
    <source>
        <dbReference type="Proteomes" id="UP000808146"/>
    </source>
</evidence>
<protein>
    <submittedName>
        <fullName evidence="7">Cytochrome b5 domain-containing protein</fullName>
    </submittedName>
</protein>
<evidence type="ECO:0000313" key="7">
    <source>
        <dbReference type="EMBL" id="MBK8889030.1"/>
    </source>
</evidence>
<evidence type="ECO:0000256" key="1">
    <source>
        <dbReference type="ARBA" id="ARBA00022617"/>
    </source>
</evidence>
<keyword evidence="1" id="KW-0349">Heme</keyword>
<dbReference type="Proteomes" id="UP000808146">
    <property type="component" value="Unassembled WGS sequence"/>
</dbReference>
<dbReference type="Gene3D" id="3.10.120.10">
    <property type="entry name" value="Cytochrome b5-like heme/steroid binding domain"/>
    <property type="match status" value="1"/>
</dbReference>
<dbReference type="GO" id="GO:0016020">
    <property type="term" value="C:membrane"/>
    <property type="evidence" value="ECO:0007669"/>
    <property type="project" value="TreeGrafter"/>
</dbReference>
<dbReference type="GO" id="GO:0020037">
    <property type="term" value="F:heme binding"/>
    <property type="evidence" value="ECO:0007669"/>
    <property type="project" value="TreeGrafter"/>
</dbReference>
<keyword evidence="5" id="KW-0812">Transmembrane</keyword>
<dbReference type="InterPro" id="IPR001199">
    <property type="entry name" value="Cyt_B5-like_heme/steroid-bd"/>
</dbReference>
<dbReference type="GO" id="GO:0046872">
    <property type="term" value="F:metal ion binding"/>
    <property type="evidence" value="ECO:0007669"/>
    <property type="project" value="UniProtKB-KW"/>
</dbReference>
<evidence type="ECO:0000256" key="5">
    <source>
        <dbReference type="SAM" id="Phobius"/>
    </source>
</evidence>
<keyword evidence="2" id="KW-0479">Metal-binding</keyword>
<feature type="domain" description="Cytochrome b5 heme-binding" evidence="6">
    <location>
        <begin position="39"/>
        <end position="119"/>
    </location>
</feature>
<gene>
    <name evidence="7" type="ORF">IPN75_00950</name>
</gene>
<comment type="caution">
    <text evidence="7">The sequence shown here is derived from an EMBL/GenBank/DDBJ whole genome shotgun (WGS) entry which is preliminary data.</text>
</comment>
<keyword evidence="3" id="KW-0408">Iron</keyword>
<dbReference type="PROSITE" id="PS50255">
    <property type="entry name" value="CYTOCHROME_B5_2"/>
    <property type="match status" value="1"/>
</dbReference>
<evidence type="ECO:0000256" key="3">
    <source>
        <dbReference type="ARBA" id="ARBA00023004"/>
    </source>
</evidence>
<proteinExistence type="inferred from homology"/>
<dbReference type="SUPFAM" id="SSF55856">
    <property type="entry name" value="Cytochrome b5-like heme/steroid binding domain"/>
    <property type="match status" value="1"/>
</dbReference>
<accession>A0A9D7LJK8</accession>
<reference evidence="7" key="1">
    <citation type="submission" date="2020-10" db="EMBL/GenBank/DDBJ databases">
        <title>Connecting structure to function with the recovery of over 1000 high-quality activated sludge metagenome-assembled genomes encoding full-length rRNA genes using long-read sequencing.</title>
        <authorList>
            <person name="Singleton C.M."/>
            <person name="Petriglieri F."/>
            <person name="Kristensen J.M."/>
            <person name="Kirkegaard R.H."/>
            <person name="Michaelsen T.Y."/>
            <person name="Andersen M.H."/>
            <person name="Karst S.M."/>
            <person name="Dueholm M.S."/>
            <person name="Nielsen P.H."/>
            <person name="Albertsen M."/>
        </authorList>
    </citation>
    <scope>NUCLEOTIDE SEQUENCE</scope>
    <source>
        <strain evidence="7">OdNE_18-Q3-R46-58_BAT3C.305</strain>
    </source>
</reference>
<dbReference type="InterPro" id="IPR050668">
    <property type="entry name" value="Cytochrome_b5"/>
</dbReference>
<feature type="transmembrane region" description="Helical" evidence="5">
    <location>
        <begin position="5"/>
        <end position="27"/>
    </location>
</feature>
<dbReference type="Pfam" id="PF00173">
    <property type="entry name" value="Cyt-b5"/>
    <property type="match status" value="1"/>
</dbReference>
<comment type="similarity">
    <text evidence="4">Belongs to the cytochrome b5 family.</text>
</comment>
<name>A0A9D7LJK8_9RHOO</name>
<dbReference type="EMBL" id="JADKBR010000001">
    <property type="protein sequence ID" value="MBK8889030.1"/>
    <property type="molecule type" value="Genomic_DNA"/>
</dbReference>
<dbReference type="InterPro" id="IPR036400">
    <property type="entry name" value="Cyt_B5-like_heme/steroid_sf"/>
</dbReference>
<evidence type="ECO:0000259" key="6">
    <source>
        <dbReference type="PROSITE" id="PS50255"/>
    </source>
</evidence>
<keyword evidence="5" id="KW-1133">Transmembrane helix</keyword>
<dbReference type="AlphaFoldDB" id="A0A9D7LJK8"/>
<sequence>MTRKLFIYSTLVFWIMVAGFGMTQVFWTPDDAGVVQARETIITPAELAGHATPEDCWMAIRGVVHDVSAYLPEHPSRPDIVLPWCGKESTEAYETKMKGRPHTPYADELLAKYRIGMLGKAP</sequence>
<keyword evidence="5" id="KW-0472">Membrane</keyword>
<evidence type="ECO:0000256" key="2">
    <source>
        <dbReference type="ARBA" id="ARBA00022723"/>
    </source>
</evidence>
<dbReference type="SMART" id="SM01117">
    <property type="entry name" value="Cyt-b5"/>
    <property type="match status" value="1"/>
</dbReference>
<dbReference type="PANTHER" id="PTHR19359">
    <property type="entry name" value="CYTOCHROME B5"/>
    <property type="match status" value="1"/>
</dbReference>